<evidence type="ECO:0000256" key="2">
    <source>
        <dbReference type="SAM" id="Phobius"/>
    </source>
</evidence>
<reference evidence="3" key="1">
    <citation type="submission" date="2023-06" db="EMBL/GenBank/DDBJ databases">
        <title>Genome-scale phylogeny and comparative genomics of the fungal order Sordariales.</title>
        <authorList>
            <consortium name="Lawrence Berkeley National Laboratory"/>
            <person name="Hensen N."/>
            <person name="Bonometti L."/>
            <person name="Westerberg I."/>
            <person name="Brannstrom I.O."/>
            <person name="Guillou S."/>
            <person name="Cros-Aarteil S."/>
            <person name="Calhoun S."/>
            <person name="Haridas S."/>
            <person name="Kuo A."/>
            <person name="Mondo S."/>
            <person name="Pangilinan J."/>
            <person name="Riley R."/>
            <person name="LaButti K."/>
            <person name="Andreopoulos B."/>
            <person name="Lipzen A."/>
            <person name="Chen C."/>
            <person name="Yanf M."/>
            <person name="Daum C."/>
            <person name="Ng V."/>
            <person name="Clum A."/>
            <person name="Steindorff A."/>
            <person name="Ohm R."/>
            <person name="Martin F."/>
            <person name="Silar P."/>
            <person name="Natvig D."/>
            <person name="Lalanne C."/>
            <person name="Gautier V."/>
            <person name="Ament-velasquez S.L."/>
            <person name="Kruys A."/>
            <person name="Hutchinson M.I."/>
            <person name="Powell A.J."/>
            <person name="Barry K."/>
            <person name="Miller A.N."/>
            <person name="Grigoriev I.V."/>
            <person name="Debuchy R."/>
            <person name="Gladieux P."/>
            <person name="Thoren M.H."/>
            <person name="Johannesson H."/>
        </authorList>
    </citation>
    <scope>NUCLEOTIDE SEQUENCE</scope>
    <source>
        <strain evidence="3">SMH3391-2</strain>
    </source>
</reference>
<feature type="transmembrane region" description="Helical" evidence="2">
    <location>
        <begin position="341"/>
        <end position="360"/>
    </location>
</feature>
<gene>
    <name evidence="3" type="ORF">B0T17DRAFT_508047</name>
</gene>
<dbReference type="PANTHER" id="PTHR37577:SF1">
    <property type="entry name" value="INTEGRAL MEMBRANE PROTEIN"/>
    <property type="match status" value="1"/>
</dbReference>
<protein>
    <submittedName>
        <fullName evidence="3">Uncharacterized protein</fullName>
    </submittedName>
</protein>
<dbReference type="PANTHER" id="PTHR37577">
    <property type="entry name" value="INTEGRAL MEMBRANE PROTEIN"/>
    <property type="match status" value="1"/>
</dbReference>
<feature type="transmembrane region" description="Helical" evidence="2">
    <location>
        <begin position="401"/>
        <end position="421"/>
    </location>
</feature>
<organism evidence="3 4">
    <name type="scientific">Bombardia bombarda</name>
    <dbReference type="NCBI Taxonomy" id="252184"/>
    <lineage>
        <taxon>Eukaryota</taxon>
        <taxon>Fungi</taxon>
        <taxon>Dikarya</taxon>
        <taxon>Ascomycota</taxon>
        <taxon>Pezizomycotina</taxon>
        <taxon>Sordariomycetes</taxon>
        <taxon>Sordariomycetidae</taxon>
        <taxon>Sordariales</taxon>
        <taxon>Lasiosphaeriaceae</taxon>
        <taxon>Bombardia</taxon>
    </lineage>
</organism>
<accession>A0AA40C4R3</accession>
<feature type="compositionally biased region" description="Polar residues" evidence="1">
    <location>
        <begin position="94"/>
        <end position="105"/>
    </location>
</feature>
<feature type="transmembrane region" description="Helical" evidence="2">
    <location>
        <begin position="522"/>
        <end position="544"/>
    </location>
</feature>
<sequence>MTGTITDESRIVEITRDSKDVDALTKLSSTTTANSIHSRKSAGSFDLTDLSLFHIPDHPLGRLSLCQFPWLSSSQQQPPTAVAATSASVAKLPSPSQGDSHTLSLSDEKRPIDVTAPFTCDECGKLCRDAKSLRYCAAMRICVARAAGPVFVRRRACCDDPPGILEAYGDVSGVGVRYLFTRIEIAFGQREALTTQQVIVSFVASACLVILLLLIHYLFVLNPELDLARASDDSTTKTRHPNPVDVHFLKFIRGPFKRRWNPNSEKGSRLESILNSCVLSLADVQTITGLAILVSGFISLPCKLSAYHWQIITHLAWLSSATHLATLTFLRNYLNNHHGQLAWRVIGMGCLLVLQVAAAIPTTHFDFKDPYDDANSSPNVAPSFYAICFFNKGGLDINQDALQSTIFSYVLLGYGFTVRAVKLSTHARWWTGSILTRLTEYMTKGISGTVTTELTPVKTPGRFKRMLNVLIRAALNIVIAQLYLFSSVLAEVYWLVISLAWVTFRLYHLRERWGPAGEDSWTFGQILPLALLAAPLVSIAQVIYEKFHEPSYQSVAADSATESTFIEAQDSPTNVFIYSSPYGSPAGDESTIPDYSYKSSRVSYQQSEYSLISKLHGAEELGHFKSREFGGTVFLQACCYLWYGLYMILSKPKGVLNPLFTLLFDALLYQPFLQALWITNVSTIWRNTGSKSSSAWTDRHRTQLSIMLLASLTASSAGSFFFITVAVPRNYTGLSLGDKVDLYGVMAILMCLYLGFWIGSRVWMTIERRLGRGEVAGGKPAKRRMLVRFFFSFVSVIIFSPFAFLDSWSVSALHELFESVVIWFYVAPYGWILVWSLGVFEKVAGWFSLDLTFFLNILYAAVYFTLLVLSYTFDGKDTVRLLPLEWVSIGYICWAILIWTVQGWFKRRR</sequence>
<feature type="transmembrane region" description="Helical" evidence="2">
    <location>
        <begin position="668"/>
        <end position="685"/>
    </location>
</feature>
<evidence type="ECO:0000313" key="4">
    <source>
        <dbReference type="Proteomes" id="UP001174934"/>
    </source>
</evidence>
<feature type="transmembrane region" description="Helical" evidence="2">
    <location>
        <begin position="820"/>
        <end position="840"/>
    </location>
</feature>
<keyword evidence="2" id="KW-1133">Transmembrane helix</keyword>
<comment type="caution">
    <text evidence="3">The sequence shown here is derived from an EMBL/GenBank/DDBJ whole genome shotgun (WGS) entry which is preliminary data.</text>
</comment>
<feature type="transmembrane region" description="Helical" evidence="2">
    <location>
        <begin position="852"/>
        <end position="873"/>
    </location>
</feature>
<feature type="transmembrane region" description="Helical" evidence="2">
    <location>
        <begin position="785"/>
        <end position="805"/>
    </location>
</feature>
<feature type="region of interest" description="Disordered" evidence="1">
    <location>
        <begin position="82"/>
        <end position="106"/>
    </location>
</feature>
<keyword evidence="2" id="KW-0812">Transmembrane</keyword>
<dbReference type="EMBL" id="JAULSR010000003">
    <property type="protein sequence ID" value="KAK0625027.1"/>
    <property type="molecule type" value="Genomic_DNA"/>
</dbReference>
<dbReference type="Proteomes" id="UP001174934">
    <property type="component" value="Unassembled WGS sequence"/>
</dbReference>
<feature type="transmembrane region" description="Helical" evidence="2">
    <location>
        <begin position="885"/>
        <end position="905"/>
    </location>
</feature>
<feature type="transmembrane region" description="Helical" evidence="2">
    <location>
        <begin position="706"/>
        <end position="727"/>
    </location>
</feature>
<feature type="transmembrane region" description="Helical" evidence="2">
    <location>
        <begin position="473"/>
        <end position="502"/>
    </location>
</feature>
<name>A0AA40C4R3_9PEZI</name>
<feature type="transmembrane region" description="Helical" evidence="2">
    <location>
        <begin position="629"/>
        <end position="648"/>
    </location>
</feature>
<dbReference type="InterPro" id="IPR053018">
    <property type="entry name" value="Elsinochrome_Biosynth-Asso"/>
</dbReference>
<feature type="transmembrane region" description="Helical" evidence="2">
    <location>
        <begin position="742"/>
        <end position="764"/>
    </location>
</feature>
<dbReference type="AlphaFoldDB" id="A0AA40C4R3"/>
<feature type="transmembrane region" description="Helical" evidence="2">
    <location>
        <begin position="198"/>
        <end position="219"/>
    </location>
</feature>
<keyword evidence="4" id="KW-1185">Reference proteome</keyword>
<keyword evidence="2" id="KW-0472">Membrane</keyword>
<proteinExistence type="predicted"/>
<evidence type="ECO:0000256" key="1">
    <source>
        <dbReference type="SAM" id="MobiDB-lite"/>
    </source>
</evidence>
<feature type="transmembrane region" description="Helical" evidence="2">
    <location>
        <begin position="306"/>
        <end position="329"/>
    </location>
</feature>
<evidence type="ECO:0000313" key="3">
    <source>
        <dbReference type="EMBL" id="KAK0625027.1"/>
    </source>
</evidence>